<gene>
    <name evidence="5" type="ORF">A7A09_014860</name>
</gene>
<dbReference type="Pfam" id="PF12833">
    <property type="entry name" value="HTH_18"/>
    <property type="match status" value="1"/>
</dbReference>
<reference evidence="5" key="1">
    <citation type="submission" date="2018-05" db="EMBL/GenBank/DDBJ databases">
        <title>Reclassification of Methylarcula marina and Methylarcula terricola as Paracoccus methylarcula sp.nov., comb.nov. and Paracoccus terricola comb.nov.</title>
        <authorList>
            <person name="Shmareva M.N."/>
            <person name="Doronina N.V."/>
            <person name="Vasilenko O.V."/>
            <person name="Tarlachkov S.V."/>
            <person name="Trotsenko Y.A."/>
        </authorList>
    </citation>
    <scope>NUCLEOTIDE SEQUENCE [LARGE SCALE GENOMIC DNA]</scope>
    <source>
        <strain evidence="5">VKM B-2159</strain>
    </source>
</reference>
<dbReference type="PANTHER" id="PTHR43280">
    <property type="entry name" value="ARAC-FAMILY TRANSCRIPTIONAL REGULATOR"/>
    <property type="match status" value="1"/>
</dbReference>
<accession>A0A3R7SCB5</accession>
<dbReference type="EMBL" id="PXNQ02000009">
    <property type="protein sequence ID" value="RNF33755.1"/>
    <property type="molecule type" value="Genomic_DNA"/>
</dbReference>
<dbReference type="SMART" id="SM00342">
    <property type="entry name" value="HTH_ARAC"/>
    <property type="match status" value="1"/>
</dbReference>
<comment type="caution">
    <text evidence="5">The sequence shown here is derived from an EMBL/GenBank/DDBJ whole genome shotgun (WGS) entry which is preliminary data.</text>
</comment>
<dbReference type="AlphaFoldDB" id="A0A3R7SCB5"/>
<dbReference type="InterPro" id="IPR009057">
    <property type="entry name" value="Homeodomain-like_sf"/>
</dbReference>
<keyword evidence="2" id="KW-0238">DNA-binding</keyword>
<name>A0A3R7SCB5_9RHOB</name>
<dbReference type="SUPFAM" id="SSF46689">
    <property type="entry name" value="Homeodomain-like"/>
    <property type="match status" value="1"/>
</dbReference>
<evidence type="ECO:0000256" key="3">
    <source>
        <dbReference type="ARBA" id="ARBA00023163"/>
    </source>
</evidence>
<sequence>MAHLREGPTIADLAAELGTGTAALDHACQSARGKRAIDLMHEVRLQRAVEMLREGGQSPAQIAKELGYTSHTHFTRSFVAATGQRPETFRDQSS</sequence>
<evidence type="ECO:0000313" key="5">
    <source>
        <dbReference type="EMBL" id="RNF33755.1"/>
    </source>
</evidence>
<dbReference type="GO" id="GO:0043565">
    <property type="term" value="F:sequence-specific DNA binding"/>
    <property type="evidence" value="ECO:0007669"/>
    <property type="project" value="InterPro"/>
</dbReference>
<dbReference type="OrthoDB" id="9814125at2"/>
<evidence type="ECO:0000256" key="1">
    <source>
        <dbReference type="ARBA" id="ARBA00023015"/>
    </source>
</evidence>
<keyword evidence="1" id="KW-0805">Transcription regulation</keyword>
<protein>
    <submittedName>
        <fullName evidence="5">AraC family transcriptional regulator</fullName>
    </submittedName>
</protein>
<evidence type="ECO:0000256" key="2">
    <source>
        <dbReference type="ARBA" id="ARBA00023125"/>
    </source>
</evidence>
<evidence type="ECO:0000313" key="6">
    <source>
        <dbReference type="Proteomes" id="UP000238137"/>
    </source>
</evidence>
<keyword evidence="3" id="KW-0804">Transcription</keyword>
<dbReference type="Gene3D" id="1.10.10.60">
    <property type="entry name" value="Homeodomain-like"/>
    <property type="match status" value="1"/>
</dbReference>
<dbReference type="PANTHER" id="PTHR43280:SF28">
    <property type="entry name" value="HTH-TYPE TRANSCRIPTIONAL ACTIVATOR RHAS"/>
    <property type="match status" value="1"/>
</dbReference>
<organism evidence="5 6">
    <name type="scientific">Paracoccus methylarcula</name>
    <dbReference type="NCBI Taxonomy" id="72022"/>
    <lineage>
        <taxon>Bacteria</taxon>
        <taxon>Pseudomonadati</taxon>
        <taxon>Pseudomonadota</taxon>
        <taxon>Alphaproteobacteria</taxon>
        <taxon>Rhodobacterales</taxon>
        <taxon>Paracoccaceae</taxon>
        <taxon>Paracoccus</taxon>
    </lineage>
</organism>
<dbReference type="PROSITE" id="PS01124">
    <property type="entry name" value="HTH_ARAC_FAMILY_2"/>
    <property type="match status" value="1"/>
</dbReference>
<feature type="domain" description="HTH araC/xylS-type" evidence="4">
    <location>
        <begin position="1"/>
        <end position="92"/>
    </location>
</feature>
<dbReference type="GO" id="GO:0003700">
    <property type="term" value="F:DNA-binding transcription factor activity"/>
    <property type="evidence" value="ECO:0007669"/>
    <property type="project" value="InterPro"/>
</dbReference>
<dbReference type="InterPro" id="IPR018060">
    <property type="entry name" value="HTH_AraC"/>
</dbReference>
<dbReference type="Proteomes" id="UP000238137">
    <property type="component" value="Unassembled WGS sequence"/>
</dbReference>
<proteinExistence type="predicted"/>
<evidence type="ECO:0000259" key="4">
    <source>
        <dbReference type="PROSITE" id="PS01124"/>
    </source>
</evidence>
<keyword evidence="6" id="KW-1185">Reference proteome</keyword>